<organism evidence="27 28">
    <name type="scientific">Sinocyclocheilus rhinocerous</name>
    <dbReference type="NCBI Taxonomy" id="307959"/>
    <lineage>
        <taxon>Eukaryota</taxon>
        <taxon>Metazoa</taxon>
        <taxon>Chordata</taxon>
        <taxon>Craniata</taxon>
        <taxon>Vertebrata</taxon>
        <taxon>Euteleostomi</taxon>
        <taxon>Actinopterygii</taxon>
        <taxon>Neopterygii</taxon>
        <taxon>Teleostei</taxon>
        <taxon>Ostariophysi</taxon>
        <taxon>Cypriniformes</taxon>
        <taxon>Cyprinidae</taxon>
        <taxon>Cyprininae</taxon>
        <taxon>Sinocyclocheilus</taxon>
    </lineage>
</organism>
<evidence type="ECO:0000256" key="5">
    <source>
        <dbReference type="ARBA" id="ARBA00022454"/>
    </source>
</evidence>
<evidence type="ECO:0000256" key="20">
    <source>
        <dbReference type="ARBA" id="ARBA00052817"/>
    </source>
</evidence>
<dbReference type="Gene3D" id="3.50.50.60">
    <property type="entry name" value="FAD/NAD(P)-binding domain"/>
    <property type="match status" value="2"/>
</dbReference>
<dbReference type="GO" id="GO:0140682">
    <property type="term" value="F:FAD-dependent H3K4me/H3K4me3 demethylase activity"/>
    <property type="evidence" value="ECO:0007669"/>
    <property type="project" value="UniProtKB-EC"/>
</dbReference>
<evidence type="ECO:0000256" key="12">
    <source>
        <dbReference type="ARBA" id="ARBA00022843"/>
    </source>
</evidence>
<evidence type="ECO:0000256" key="19">
    <source>
        <dbReference type="ARBA" id="ARBA00023242"/>
    </source>
</evidence>
<accession>A0A673MK99</accession>
<evidence type="ECO:0000256" key="13">
    <source>
        <dbReference type="ARBA" id="ARBA00022853"/>
    </source>
</evidence>
<dbReference type="SUPFAM" id="SSF54373">
    <property type="entry name" value="FAD-linked reductases, C-terminal domain"/>
    <property type="match status" value="1"/>
</dbReference>
<evidence type="ECO:0000256" key="16">
    <source>
        <dbReference type="ARBA" id="ARBA00023015"/>
    </source>
</evidence>
<sequence length="860" mass="94567">MTGTHRCINGEHFGLSPFICSDYLLFVQLPSAIVSSFQERLRSSVMLSSKKSDPGSSSSSGGNGGDRAPETLSAPLAAPAGPSGPGSADVKKKERASPSGEPGGPPLLHPPGPGGVDQDSAEGRRTSRRKRAKVEYREMDESLANLSEDEYYSEEERNAKAEKERKQVIPPPAPPIEEENDSEPEEPSGVEGAAFQSRLPHDRMTSQEAACFPDIIGGPQHTQKVFLYIRNRTLQLWLDNPKIQLTFEATVQQLEAPYNSDVVQIILSYVLVAKKTGKVIVIGGGVSGLAAAKQLQSFGMDVTILEARDRVGGRVATFRKGNYVADLGAMVVTGLGGNPMAVVSKQVNMELAKIKQKCPLYEANGQAVPKEKDEMVEQEFNRLLEATSYLSHQLDFNFLNNKPVSLGQALEVVIQLQEKHVKDEQIEHWKKIVKTQEELKDLLNKMVATKEKVKELHQQYKEASEVKPPRDITAEFLVKSKHRDLTALCKEYDELVEMQVKLEERLQELEANPPSHVILDLFFSDVYLSSRDRQILDWHFANLEFANATPLSTLSLKHWDQDDDFEFTGSHLTVRNGYSCVPVALAEGLDIKLNTAVRQVRYTSSGCEVIAVNTRSTTQTFIYKCDAVLCTLPLGVLKQQPPAVQFVPPLPEWKTAAIQRMGFGNLNKVVLCFDRVFWDPSVNLFGHVGSTTASRGELFLFWNLYKAPILLALMAGEAAGIMENISDDVIVGRCLAILKGIFGSSAVPQPKETVVSRWRADPWARGSYSYVAAGSSGNDYDLMAQPITPGPAIPGASQPVPRLFFAGEHTIRNYPATVHGALLSGLREAGRIADQFLGAMYTMPRQATANPNPQPSPSIQ</sequence>
<dbReference type="GO" id="GO:0050660">
    <property type="term" value="F:flavin adenine dinucleotide binding"/>
    <property type="evidence" value="ECO:0007669"/>
    <property type="project" value="UniProtKB-UniRule"/>
</dbReference>
<dbReference type="FunFam" id="1.10.10.10:FF:000064">
    <property type="entry name" value="Lysine-specific histone demethylase 1A"/>
    <property type="match status" value="1"/>
</dbReference>
<dbReference type="Gene3D" id="1.10.10.10">
    <property type="entry name" value="Winged helix-like DNA-binding domain superfamily/Winged helix DNA-binding domain"/>
    <property type="match status" value="1"/>
</dbReference>
<keyword evidence="10 21" id="KW-0285">Flavoprotein</keyword>
<keyword evidence="11 21" id="KW-0274">FAD</keyword>
<dbReference type="GO" id="GO:0045944">
    <property type="term" value="P:positive regulation of transcription by RNA polymerase II"/>
    <property type="evidence" value="ECO:0007669"/>
    <property type="project" value="UniProtKB-ARBA"/>
</dbReference>
<dbReference type="GO" id="GO:0003713">
    <property type="term" value="F:transcription coactivator activity"/>
    <property type="evidence" value="ECO:0007669"/>
    <property type="project" value="UniProtKB-ARBA"/>
</dbReference>
<dbReference type="GO" id="GO:0019899">
    <property type="term" value="F:enzyme binding"/>
    <property type="evidence" value="ECO:0007669"/>
    <property type="project" value="UniProtKB-ARBA"/>
</dbReference>
<comment type="similarity">
    <text evidence="4 21">Belongs to the flavin monoamine oxidase family.</text>
</comment>
<keyword evidence="15 21" id="KW-0560">Oxidoreductase</keyword>
<protein>
    <recommendedName>
        <fullName evidence="21">Lysine-specific histone demethylase</fullName>
        <ecNumber evidence="21">1.14.99.66</ecNumber>
    </recommendedName>
</protein>
<keyword evidence="13 21" id="KW-0156">Chromatin regulator</keyword>
<evidence type="ECO:0000256" key="4">
    <source>
        <dbReference type="ARBA" id="ARBA00005995"/>
    </source>
</evidence>
<reference evidence="27" key="1">
    <citation type="submission" date="2025-08" db="UniProtKB">
        <authorList>
            <consortium name="Ensembl"/>
        </authorList>
    </citation>
    <scope>IDENTIFICATION</scope>
</reference>
<reference evidence="27" key="2">
    <citation type="submission" date="2025-09" db="UniProtKB">
        <authorList>
            <consortium name="Ensembl"/>
        </authorList>
    </citation>
    <scope>IDENTIFICATION</scope>
</reference>
<evidence type="ECO:0000259" key="25">
    <source>
        <dbReference type="Pfam" id="PF01593"/>
    </source>
</evidence>
<dbReference type="InterPro" id="IPR002937">
    <property type="entry name" value="Amino_oxidase"/>
</dbReference>
<feature type="compositionally biased region" description="Low complexity" evidence="24">
    <location>
        <begin position="72"/>
        <end position="88"/>
    </location>
</feature>
<feature type="binding site" evidence="22">
    <location>
        <position position="808"/>
    </location>
    <ligand>
        <name>FAD</name>
        <dbReference type="ChEBI" id="CHEBI:57692"/>
    </ligand>
</feature>
<dbReference type="SUPFAM" id="SSF51905">
    <property type="entry name" value="FAD/NAD(P)-binding domain"/>
    <property type="match status" value="1"/>
</dbReference>
<keyword evidence="17 23" id="KW-0175">Coiled coil</keyword>
<evidence type="ECO:0000256" key="21">
    <source>
        <dbReference type="PIRNR" id="PIRNR038051"/>
    </source>
</evidence>
<dbReference type="GO" id="GO:0043426">
    <property type="term" value="F:MRF binding"/>
    <property type="evidence" value="ECO:0007669"/>
    <property type="project" value="UniProtKB-ARBA"/>
</dbReference>
<keyword evidence="7 21" id="KW-0678">Repressor</keyword>
<feature type="binding site" evidence="22">
    <location>
        <begin position="817"/>
        <end position="818"/>
    </location>
    <ligand>
        <name>FAD</name>
        <dbReference type="ChEBI" id="CHEBI:57692"/>
    </ligand>
</feature>
<feature type="compositionally biased region" description="Acidic residues" evidence="24">
    <location>
        <begin position="176"/>
        <end position="188"/>
    </location>
</feature>
<evidence type="ECO:0000313" key="27">
    <source>
        <dbReference type="Ensembl" id="ENSSRHP00000091075.1"/>
    </source>
</evidence>
<dbReference type="GO" id="GO:0003723">
    <property type="term" value="F:RNA binding"/>
    <property type="evidence" value="ECO:0007669"/>
    <property type="project" value="UniProtKB-ARBA"/>
</dbReference>
<keyword evidence="8" id="KW-1017">Isopeptide bond</keyword>
<evidence type="ECO:0000256" key="7">
    <source>
        <dbReference type="ARBA" id="ARBA00022491"/>
    </source>
</evidence>
<keyword evidence="9" id="KW-0597">Phosphoprotein</keyword>
<dbReference type="FunFam" id="3.50.50.60:FF:000029">
    <property type="entry name" value="Lysine-specific histone demethylase"/>
    <property type="match status" value="1"/>
</dbReference>
<dbReference type="GO" id="GO:0140861">
    <property type="term" value="P:DNA repair-dependent chromatin remodeling"/>
    <property type="evidence" value="ECO:0007669"/>
    <property type="project" value="UniProtKB-ARBA"/>
</dbReference>
<evidence type="ECO:0000256" key="22">
    <source>
        <dbReference type="PIRSR" id="PIRSR038051-1"/>
    </source>
</evidence>
<dbReference type="Pfam" id="PF04433">
    <property type="entry name" value="SWIRM"/>
    <property type="match status" value="1"/>
</dbReference>
<dbReference type="Gene3D" id="3.90.660.10">
    <property type="match status" value="1"/>
</dbReference>
<dbReference type="EC" id="1.14.99.66" evidence="21"/>
<keyword evidence="18 21" id="KW-0804">Transcription</keyword>
<dbReference type="GO" id="GO:0000122">
    <property type="term" value="P:negative regulation of transcription by RNA polymerase II"/>
    <property type="evidence" value="ECO:0007669"/>
    <property type="project" value="UniProtKB-ARBA"/>
</dbReference>
<dbReference type="GO" id="GO:0045597">
    <property type="term" value="P:positive regulation of cell differentiation"/>
    <property type="evidence" value="ECO:0007669"/>
    <property type="project" value="UniProtKB-ARBA"/>
</dbReference>
<feature type="binding site" evidence="22">
    <location>
        <begin position="330"/>
        <end position="331"/>
    </location>
    <ligand>
        <name>FAD</name>
        <dbReference type="ChEBI" id="CHEBI:57692"/>
    </ligand>
</feature>
<dbReference type="InterPro" id="IPR036388">
    <property type="entry name" value="WH-like_DNA-bd_sf"/>
</dbReference>
<feature type="compositionally biased region" description="Basic and acidic residues" evidence="24">
    <location>
        <begin position="154"/>
        <end position="167"/>
    </location>
</feature>
<evidence type="ECO:0000256" key="8">
    <source>
        <dbReference type="ARBA" id="ARBA00022499"/>
    </source>
</evidence>
<dbReference type="AlphaFoldDB" id="A0A673MK99"/>
<keyword evidence="14" id="KW-0007">Acetylation</keyword>
<dbReference type="PIRSF" id="PIRSF038051">
    <property type="entry name" value="Histone_Lys-demethylase"/>
    <property type="match status" value="1"/>
</dbReference>
<keyword evidence="6" id="KW-0217">Developmental protein</keyword>
<keyword evidence="12" id="KW-0832">Ubl conjugation</keyword>
<dbReference type="PANTHER" id="PTHR10742">
    <property type="entry name" value="FLAVIN MONOAMINE OXIDASE"/>
    <property type="match status" value="1"/>
</dbReference>
<evidence type="ECO:0000256" key="18">
    <source>
        <dbReference type="ARBA" id="ARBA00023163"/>
    </source>
</evidence>
<proteinExistence type="inferred from homology"/>
<keyword evidence="28" id="KW-1185">Reference proteome</keyword>
<feature type="binding site" evidence="22">
    <location>
        <begin position="279"/>
        <end position="307"/>
    </location>
    <ligand>
        <name>FAD</name>
        <dbReference type="ChEBI" id="CHEBI:57692"/>
    </ligand>
</feature>
<dbReference type="GO" id="GO:0003714">
    <property type="term" value="F:transcription corepressor activity"/>
    <property type="evidence" value="ECO:0007669"/>
    <property type="project" value="UniProtKB-ARBA"/>
</dbReference>
<dbReference type="InterPro" id="IPR036188">
    <property type="entry name" value="FAD/NAD-bd_sf"/>
</dbReference>
<keyword evidence="16 21" id="KW-0805">Transcription regulation</keyword>
<feature type="region of interest" description="Disordered" evidence="24">
    <location>
        <begin position="47"/>
        <end position="192"/>
    </location>
</feature>
<evidence type="ECO:0000259" key="26">
    <source>
        <dbReference type="Pfam" id="PF04433"/>
    </source>
</evidence>
<name>A0A673MK99_9TELE</name>
<dbReference type="GO" id="GO:0005634">
    <property type="term" value="C:nucleus"/>
    <property type="evidence" value="ECO:0007669"/>
    <property type="project" value="UniProtKB-SubCell"/>
</dbReference>
<dbReference type="Proteomes" id="UP000472270">
    <property type="component" value="Unassembled WGS sequence"/>
</dbReference>
<dbReference type="GO" id="GO:0051240">
    <property type="term" value="P:positive regulation of multicellular organismal process"/>
    <property type="evidence" value="ECO:0007669"/>
    <property type="project" value="UniProtKB-ARBA"/>
</dbReference>
<comment type="domain">
    <text evidence="21">The SWIRM domain may act as an anchor site for a histone tail.</text>
</comment>
<dbReference type="InterPro" id="IPR017366">
    <property type="entry name" value="Hist_Lys-spec_deMease"/>
</dbReference>
<feature type="domain" description="Amine oxidase" evidence="25">
    <location>
        <begin position="483"/>
        <end position="832"/>
    </location>
</feature>
<dbReference type="InterPro" id="IPR007526">
    <property type="entry name" value="SWIRM"/>
</dbReference>
<dbReference type="GO" id="GO:0000785">
    <property type="term" value="C:chromatin"/>
    <property type="evidence" value="ECO:0007669"/>
    <property type="project" value="UniProtKB-ARBA"/>
</dbReference>
<dbReference type="Pfam" id="PF01593">
    <property type="entry name" value="Amino_oxidase"/>
    <property type="match status" value="2"/>
</dbReference>
<feature type="domain" description="SWIRM" evidence="26">
    <location>
        <begin position="200"/>
        <end position="262"/>
    </location>
</feature>
<evidence type="ECO:0000256" key="3">
    <source>
        <dbReference type="ARBA" id="ARBA00004286"/>
    </source>
</evidence>
<feature type="binding site" evidence="22">
    <location>
        <position position="308"/>
    </location>
    <ligand>
        <name>FAD</name>
        <dbReference type="ChEBI" id="CHEBI:57692"/>
    </ligand>
</feature>
<evidence type="ECO:0000256" key="24">
    <source>
        <dbReference type="SAM" id="MobiDB-lite"/>
    </source>
</evidence>
<comment type="function">
    <text evidence="21">Histone demethylase that can demethylate both 'Lys-4' (H3K4me) and 'Lys-9' (H3K9me) of histone H3, thereby acting as a coactivator or a corepressor, depending on the context. Acts by oxidizing the substrate by FAD to generate the corresponding imine that is subsequently hydrolyzed. Acts as a corepressor by mediating demethylation of H3K4me, a specific tag for epigenetic transcriptional activation. Demethylates both mono- (H3K4me1) and di-methylated (H3K4me2) H3K4me. May play a role in the repression of neuronal genes. Alone, it is unable to demethylate H3K4me on nucleosomes and requires the presence of RCOR1/CoREST to achieve such activity.</text>
</comment>
<dbReference type="FunFam" id="3.50.50.60:FF:000027">
    <property type="entry name" value="Lysine-specific histone demethylase"/>
    <property type="match status" value="1"/>
</dbReference>
<feature type="binding site" evidence="22">
    <location>
        <position position="314"/>
    </location>
    <ligand>
        <name>FAD</name>
        <dbReference type="ChEBI" id="CHEBI:57692"/>
    </ligand>
</feature>
<comment type="subcellular location">
    <subcellularLocation>
        <location evidence="3">Chromosome</location>
    </subcellularLocation>
    <subcellularLocation>
        <location evidence="2 21">Nucleus</location>
    </subcellularLocation>
</comment>
<dbReference type="InterPro" id="IPR050281">
    <property type="entry name" value="Flavin_monoamine_oxidase"/>
</dbReference>
<dbReference type="GO" id="GO:0032454">
    <property type="term" value="F:histone H3K9 demethylase activity"/>
    <property type="evidence" value="ECO:0007669"/>
    <property type="project" value="UniProtKB-ARBA"/>
</dbReference>
<dbReference type="SUPFAM" id="SSF46689">
    <property type="entry name" value="Homeodomain-like"/>
    <property type="match status" value="1"/>
</dbReference>
<feature type="domain" description="Amine oxidase" evidence="25">
    <location>
        <begin position="286"/>
        <end position="425"/>
    </location>
</feature>
<feature type="coiled-coil region" evidence="23">
    <location>
        <begin position="432"/>
        <end position="466"/>
    </location>
</feature>
<dbReference type="InterPro" id="IPR009057">
    <property type="entry name" value="Homeodomain-like_sf"/>
</dbReference>
<evidence type="ECO:0000256" key="10">
    <source>
        <dbReference type="ARBA" id="ARBA00022630"/>
    </source>
</evidence>
<dbReference type="GO" id="GO:2000179">
    <property type="term" value="P:positive regulation of neural precursor cell proliferation"/>
    <property type="evidence" value="ECO:0007669"/>
    <property type="project" value="UniProtKB-ARBA"/>
</dbReference>
<dbReference type="GO" id="GO:0003682">
    <property type="term" value="F:chromatin binding"/>
    <property type="evidence" value="ECO:0007669"/>
    <property type="project" value="UniProtKB-ARBA"/>
</dbReference>
<dbReference type="GO" id="GO:0061629">
    <property type="term" value="F:RNA polymerase II-specific DNA-binding transcription factor binding"/>
    <property type="evidence" value="ECO:0007669"/>
    <property type="project" value="UniProtKB-ARBA"/>
</dbReference>
<feature type="compositionally biased region" description="Pro residues" evidence="24">
    <location>
        <begin position="103"/>
        <end position="113"/>
    </location>
</feature>
<dbReference type="FunFam" id="3.90.660.10:FF:000001">
    <property type="entry name" value="Lysine-specific histone demethylase"/>
    <property type="match status" value="1"/>
</dbReference>
<keyword evidence="19 21" id="KW-0539">Nucleus</keyword>
<evidence type="ECO:0000256" key="9">
    <source>
        <dbReference type="ARBA" id="ARBA00022553"/>
    </source>
</evidence>
<dbReference type="Ensembl" id="ENSSRHT00000093535.1">
    <property type="protein sequence ID" value="ENSSRHP00000091075.1"/>
    <property type="gene ID" value="ENSSRHG00000044852.1"/>
</dbReference>
<dbReference type="PANTHER" id="PTHR10742:SF386">
    <property type="entry name" value="LYSINE-SPECIFIC HISTONE DEMETHYLASE 1A"/>
    <property type="match status" value="1"/>
</dbReference>
<gene>
    <name evidence="27" type="primary">kdm1a</name>
</gene>
<evidence type="ECO:0000256" key="2">
    <source>
        <dbReference type="ARBA" id="ARBA00004123"/>
    </source>
</evidence>
<dbReference type="GO" id="GO:0050767">
    <property type="term" value="P:regulation of neurogenesis"/>
    <property type="evidence" value="ECO:0007669"/>
    <property type="project" value="UniProtKB-ARBA"/>
</dbReference>
<evidence type="ECO:0000256" key="6">
    <source>
        <dbReference type="ARBA" id="ARBA00022473"/>
    </source>
</evidence>
<comment type="catalytic activity">
    <reaction evidence="20 21">
        <text>N(6),N(6)-dimethyl-L-lysyl(4)-[histone H3] + 2 A + 2 H2O = L-lysyl(4)-[histone H3] + 2 formaldehyde + 2 AH2</text>
        <dbReference type="Rhea" id="RHEA:60244"/>
        <dbReference type="Rhea" id="RHEA-COMP:15540"/>
        <dbReference type="Rhea" id="RHEA-COMP:15547"/>
        <dbReference type="ChEBI" id="CHEBI:13193"/>
        <dbReference type="ChEBI" id="CHEBI:15377"/>
        <dbReference type="ChEBI" id="CHEBI:16842"/>
        <dbReference type="ChEBI" id="CHEBI:17499"/>
        <dbReference type="ChEBI" id="CHEBI:29969"/>
        <dbReference type="ChEBI" id="CHEBI:61976"/>
        <dbReference type="EC" id="1.14.99.66"/>
    </reaction>
</comment>
<evidence type="ECO:0000256" key="23">
    <source>
        <dbReference type="SAM" id="Coils"/>
    </source>
</evidence>
<evidence type="ECO:0000256" key="11">
    <source>
        <dbReference type="ARBA" id="ARBA00022827"/>
    </source>
</evidence>
<evidence type="ECO:0000256" key="1">
    <source>
        <dbReference type="ARBA" id="ARBA00001974"/>
    </source>
</evidence>
<evidence type="ECO:0000256" key="14">
    <source>
        <dbReference type="ARBA" id="ARBA00022990"/>
    </source>
</evidence>
<comment type="cofactor">
    <cofactor evidence="1 21 22">
        <name>FAD</name>
        <dbReference type="ChEBI" id="CHEBI:57692"/>
    </cofactor>
</comment>
<keyword evidence="5" id="KW-0158">Chromosome</keyword>
<evidence type="ECO:0000313" key="28">
    <source>
        <dbReference type="Proteomes" id="UP000472270"/>
    </source>
</evidence>
<dbReference type="FunFam" id="1.10.287.80:FF:000002">
    <property type="entry name" value="Lysine-specific histone demethylase 1A"/>
    <property type="match status" value="1"/>
</dbReference>
<evidence type="ECO:0000256" key="17">
    <source>
        <dbReference type="ARBA" id="ARBA00023054"/>
    </source>
</evidence>
<evidence type="ECO:0000256" key="15">
    <source>
        <dbReference type="ARBA" id="ARBA00023002"/>
    </source>
</evidence>
<dbReference type="Gene3D" id="1.10.287.80">
    <property type="entry name" value="ATP synthase, gamma subunit, helix hairpin domain"/>
    <property type="match status" value="1"/>
</dbReference>